<reference evidence="3" key="1">
    <citation type="submission" date="2023-03" db="EMBL/GenBank/DDBJ databases">
        <title>Massive genome expansion in bonnet fungi (Mycena s.s.) driven by repeated elements and novel gene families across ecological guilds.</title>
        <authorList>
            <consortium name="Lawrence Berkeley National Laboratory"/>
            <person name="Harder C.B."/>
            <person name="Miyauchi S."/>
            <person name="Viragh M."/>
            <person name="Kuo A."/>
            <person name="Thoen E."/>
            <person name="Andreopoulos B."/>
            <person name="Lu D."/>
            <person name="Skrede I."/>
            <person name="Drula E."/>
            <person name="Henrissat B."/>
            <person name="Morin E."/>
            <person name="Kohler A."/>
            <person name="Barry K."/>
            <person name="LaButti K."/>
            <person name="Morin E."/>
            <person name="Salamov A."/>
            <person name="Lipzen A."/>
            <person name="Mereny Z."/>
            <person name="Hegedus B."/>
            <person name="Baldrian P."/>
            <person name="Stursova M."/>
            <person name="Weitz H."/>
            <person name="Taylor A."/>
            <person name="Grigoriev I.V."/>
            <person name="Nagy L.G."/>
            <person name="Martin F."/>
            <person name="Kauserud H."/>
        </authorList>
    </citation>
    <scope>NUCLEOTIDE SEQUENCE</scope>
    <source>
        <strain evidence="3">9284</strain>
    </source>
</reference>
<evidence type="ECO:0000256" key="1">
    <source>
        <dbReference type="SAM" id="Coils"/>
    </source>
</evidence>
<evidence type="ECO:0000313" key="3">
    <source>
        <dbReference type="EMBL" id="KAJ7618732.1"/>
    </source>
</evidence>
<protein>
    <submittedName>
        <fullName evidence="3">Uncharacterized protein</fullName>
    </submittedName>
</protein>
<accession>A0AAD7BEJ0</accession>
<feature type="compositionally biased region" description="Pro residues" evidence="2">
    <location>
        <begin position="151"/>
        <end position="160"/>
    </location>
</feature>
<organism evidence="3 4">
    <name type="scientific">Roridomyces roridus</name>
    <dbReference type="NCBI Taxonomy" id="1738132"/>
    <lineage>
        <taxon>Eukaryota</taxon>
        <taxon>Fungi</taxon>
        <taxon>Dikarya</taxon>
        <taxon>Basidiomycota</taxon>
        <taxon>Agaricomycotina</taxon>
        <taxon>Agaricomycetes</taxon>
        <taxon>Agaricomycetidae</taxon>
        <taxon>Agaricales</taxon>
        <taxon>Marasmiineae</taxon>
        <taxon>Mycenaceae</taxon>
        <taxon>Roridomyces</taxon>
    </lineage>
</organism>
<comment type="caution">
    <text evidence="3">The sequence shown here is derived from an EMBL/GenBank/DDBJ whole genome shotgun (WGS) entry which is preliminary data.</text>
</comment>
<dbReference type="EMBL" id="JARKIF010000019">
    <property type="protein sequence ID" value="KAJ7618732.1"/>
    <property type="molecule type" value="Genomic_DNA"/>
</dbReference>
<feature type="compositionally biased region" description="Polar residues" evidence="2">
    <location>
        <begin position="385"/>
        <end position="403"/>
    </location>
</feature>
<keyword evidence="1" id="KW-0175">Coiled coil</keyword>
<keyword evidence="4" id="KW-1185">Reference proteome</keyword>
<evidence type="ECO:0000313" key="4">
    <source>
        <dbReference type="Proteomes" id="UP001221142"/>
    </source>
</evidence>
<feature type="compositionally biased region" description="Pro residues" evidence="2">
    <location>
        <begin position="363"/>
        <end position="372"/>
    </location>
</feature>
<feature type="compositionally biased region" description="Polar residues" evidence="2">
    <location>
        <begin position="139"/>
        <end position="150"/>
    </location>
</feature>
<evidence type="ECO:0000256" key="2">
    <source>
        <dbReference type="SAM" id="MobiDB-lite"/>
    </source>
</evidence>
<dbReference type="AlphaFoldDB" id="A0AAD7BEJ0"/>
<feature type="region of interest" description="Disordered" evidence="2">
    <location>
        <begin position="95"/>
        <end position="204"/>
    </location>
</feature>
<dbReference type="Proteomes" id="UP001221142">
    <property type="component" value="Unassembled WGS sequence"/>
</dbReference>
<feature type="compositionally biased region" description="Basic and acidic residues" evidence="2">
    <location>
        <begin position="172"/>
        <end position="182"/>
    </location>
</feature>
<feature type="coiled-coil region" evidence="1">
    <location>
        <begin position="461"/>
        <end position="495"/>
    </location>
</feature>
<feature type="compositionally biased region" description="Low complexity" evidence="2">
    <location>
        <begin position="427"/>
        <end position="444"/>
    </location>
</feature>
<name>A0AAD7BEJ0_9AGAR</name>
<feature type="region of interest" description="Disordered" evidence="2">
    <location>
        <begin position="355"/>
        <end position="455"/>
    </location>
</feature>
<proteinExistence type="predicted"/>
<gene>
    <name evidence="3" type="ORF">FB45DRAFT_932309</name>
</gene>
<sequence>MATSKRHSCAYTLPTGGSARAFFTIHTDALRAPLTTFGALGDIYINTTNPPSVFVRYATQWRGPLARTARSGINHPKYPELVLSDGNATKTTWVRKQAAGRAGVKRKVEDGNQGRPMKKVRGEEEEEEEGRDASILRLNGSTETISTTHSPPLPPPPPAPVQAEPVSLSETAPRRTPPDTKRSSPSPPASSPRFPDAQTPISTEEEMIPVPTTLAVTAEPDALVAHGETTTAPVTVDPPRLPTAQPRISTPEATIPVLAQPPANESVAADTNMETTQTTAPVTLGWIRCSTPPAMPNVPLPSVPPLLLNISNITVGISSNPTLRGPRQPVRDFASASGVVRNFWASSAGGRENCDGWVVPQPASVPPPPNPYYRPSRPGMRSEGIANSNSAAPQELRSSTVSTARAEPGPPPHSFDEPPISGPPHQAPQHASAANANANVPVPSGSHYRPRPSITPALSSKSALIEQNSELRARVEVLEAENAGLRKENEVLRRVSSAELVTLGLEGMSTNLKSS</sequence>